<dbReference type="Proteomes" id="UP000320055">
    <property type="component" value="Unassembled WGS sequence"/>
</dbReference>
<evidence type="ECO:0000313" key="4">
    <source>
        <dbReference type="Proteomes" id="UP000320055"/>
    </source>
</evidence>
<proteinExistence type="predicted"/>
<keyword evidence="1" id="KW-0732">Signal</keyword>
<feature type="chain" id="PRO_5022146878" description="Ice-binding protein C-terminal domain-containing protein" evidence="1">
    <location>
        <begin position="29"/>
        <end position="247"/>
    </location>
</feature>
<evidence type="ECO:0000256" key="1">
    <source>
        <dbReference type="SAM" id="SignalP"/>
    </source>
</evidence>
<evidence type="ECO:0000313" key="3">
    <source>
        <dbReference type="EMBL" id="VEP13326.1"/>
    </source>
</evidence>
<keyword evidence="4" id="KW-1185">Reference proteome</keyword>
<gene>
    <name evidence="3" type="ORF">H1P_1940012</name>
</gene>
<dbReference type="InterPro" id="IPR013424">
    <property type="entry name" value="Ice-binding_C"/>
</dbReference>
<dbReference type="NCBIfam" id="TIGR02595">
    <property type="entry name" value="PEP_CTERM"/>
    <property type="match status" value="1"/>
</dbReference>
<dbReference type="OrthoDB" id="9798386at2"/>
<reference evidence="3 4" key="1">
    <citation type="submission" date="2019-01" db="EMBL/GenBank/DDBJ databases">
        <authorList>
            <person name="Brito A."/>
        </authorList>
    </citation>
    <scope>NUCLEOTIDE SEQUENCE [LARGE SCALE GENOMIC DNA]</scope>
    <source>
        <strain evidence="3">1</strain>
    </source>
</reference>
<sequence>MTITNLTQKLAITGISLIILTTAGKAEAAVFNGGFETGDFTSWDTIGKTTIQTSALGSGPTEGNYQALVLNSPSFFSTTNSPSVPDSEIETFLNLTPGTLDALSSPNEATEGSAIKQTFTAQAGDIVSFDWNFLTFDETPNSTNNDFAFVSLNSTEVLADTFFNFIDSQTPFRDETGFNKFSFKITASGNYTLGVGVLDVGDTDNDSGLLIDNVSVEANSVPEPASLLGLLAVGTLSATALKRKKSS</sequence>
<dbReference type="AlphaFoldDB" id="A0A563VPE3"/>
<dbReference type="RefSeq" id="WP_144871590.1">
    <property type="nucleotide sequence ID" value="NZ_LR213944.1"/>
</dbReference>
<feature type="signal peptide" evidence="1">
    <location>
        <begin position="1"/>
        <end position="28"/>
    </location>
</feature>
<evidence type="ECO:0000259" key="2">
    <source>
        <dbReference type="Pfam" id="PF07589"/>
    </source>
</evidence>
<accession>A0A563VPE3</accession>
<dbReference type="Pfam" id="PF07589">
    <property type="entry name" value="PEP-CTERM"/>
    <property type="match status" value="1"/>
</dbReference>
<feature type="domain" description="Ice-binding protein C-terminal" evidence="2">
    <location>
        <begin position="220"/>
        <end position="244"/>
    </location>
</feature>
<dbReference type="EMBL" id="CAACVJ010000106">
    <property type="protein sequence ID" value="VEP13326.1"/>
    <property type="molecule type" value="Genomic_DNA"/>
</dbReference>
<protein>
    <recommendedName>
        <fullName evidence="2">Ice-binding protein C-terminal domain-containing protein</fullName>
    </recommendedName>
</protein>
<organism evidence="3 4">
    <name type="scientific">Hyella patelloides LEGE 07179</name>
    <dbReference type="NCBI Taxonomy" id="945734"/>
    <lineage>
        <taxon>Bacteria</taxon>
        <taxon>Bacillati</taxon>
        <taxon>Cyanobacteriota</taxon>
        <taxon>Cyanophyceae</taxon>
        <taxon>Pleurocapsales</taxon>
        <taxon>Hyellaceae</taxon>
        <taxon>Hyella</taxon>
    </lineage>
</organism>
<name>A0A563VPE3_9CYAN</name>